<name>A0A9Q0FKE3_9ROSI</name>
<dbReference type="InterPro" id="IPR006839">
    <property type="entry name" value="DarP"/>
</dbReference>
<evidence type="ECO:0000313" key="2">
    <source>
        <dbReference type="EMBL" id="KAJ4833110.1"/>
    </source>
</evidence>
<feature type="region of interest" description="Disordered" evidence="1">
    <location>
        <begin position="81"/>
        <end position="112"/>
    </location>
</feature>
<accession>A0A9Q0FKE3</accession>
<sequence length="308" mass="33785">MRGGSAAVSIARLIRPLSGQSPVAVHLLCCSRAALNNNHALPVSLPSDNATSLLLPFSSSHRGVHVRSRAARVAAALASHAPSDFEDGGSGSLSESDSESKKSRNQKKREAQRAVNWGMQLASFSTPQIKRILRVASLKSDVFNALMLVKRLGADVREGKRRQFNYIGKLLRDVQPELMEALIEATKDGNWGRVQGITGGDIPEQIEYDEEEEVSREHIGIATRWFDGLVSKDVEITNEVYAIRSVSFDRQELRKLVRQVHTVEERTAVAEENGQKVDAALTAAKRSLTRFLLGLAKETAGESYTISL</sequence>
<evidence type="ECO:0000256" key="1">
    <source>
        <dbReference type="SAM" id="MobiDB-lite"/>
    </source>
</evidence>
<reference evidence="2" key="1">
    <citation type="submission" date="2022-02" db="EMBL/GenBank/DDBJ databases">
        <authorList>
            <person name="Henning P.M."/>
            <person name="McCubbin A.G."/>
            <person name="Shore J.S."/>
        </authorList>
    </citation>
    <scope>NUCLEOTIDE SEQUENCE</scope>
    <source>
        <strain evidence="2">F60SS</strain>
        <tissue evidence="2">Leaves</tissue>
    </source>
</reference>
<dbReference type="AlphaFoldDB" id="A0A9Q0FKE3"/>
<evidence type="ECO:0000313" key="3">
    <source>
        <dbReference type="Proteomes" id="UP001141552"/>
    </source>
</evidence>
<dbReference type="SUPFAM" id="SSF158710">
    <property type="entry name" value="PSPTO4464-like"/>
    <property type="match status" value="1"/>
</dbReference>
<dbReference type="Proteomes" id="UP001141552">
    <property type="component" value="Unassembled WGS sequence"/>
</dbReference>
<dbReference type="EMBL" id="JAKUCV010005018">
    <property type="protein sequence ID" value="KAJ4833110.1"/>
    <property type="molecule type" value="Genomic_DNA"/>
</dbReference>
<dbReference type="Gene3D" id="1.10.60.30">
    <property type="entry name" value="PSPTO4464-like domains"/>
    <property type="match status" value="1"/>
</dbReference>
<dbReference type="OrthoDB" id="1932188at2759"/>
<proteinExistence type="predicted"/>
<reference evidence="2" key="2">
    <citation type="journal article" date="2023" name="Plants (Basel)">
        <title>Annotation of the Turnera subulata (Passifloraceae) Draft Genome Reveals the S-Locus Evolved after the Divergence of Turneroideae from Passifloroideae in a Stepwise Manner.</title>
        <authorList>
            <person name="Henning P.M."/>
            <person name="Roalson E.H."/>
            <person name="Mir W."/>
            <person name="McCubbin A.G."/>
            <person name="Shore J.S."/>
        </authorList>
    </citation>
    <scope>NUCLEOTIDE SEQUENCE</scope>
    <source>
        <strain evidence="2">F60SS</strain>
    </source>
</reference>
<gene>
    <name evidence="2" type="ORF">Tsubulata_034297</name>
</gene>
<comment type="caution">
    <text evidence="2">The sequence shown here is derived from an EMBL/GenBank/DDBJ whole genome shotgun (WGS) entry which is preliminary data.</text>
</comment>
<dbReference type="Pfam" id="PF04751">
    <property type="entry name" value="DarP"/>
    <property type="match status" value="1"/>
</dbReference>
<keyword evidence="3" id="KW-1185">Reference proteome</keyword>
<protein>
    <submittedName>
        <fullName evidence="2">Uncharacterized protein</fullName>
    </submittedName>
</protein>
<feature type="compositionally biased region" description="Basic and acidic residues" evidence="1">
    <location>
        <begin position="98"/>
        <end position="112"/>
    </location>
</feature>
<organism evidence="2 3">
    <name type="scientific">Turnera subulata</name>
    <dbReference type="NCBI Taxonomy" id="218843"/>
    <lineage>
        <taxon>Eukaryota</taxon>
        <taxon>Viridiplantae</taxon>
        <taxon>Streptophyta</taxon>
        <taxon>Embryophyta</taxon>
        <taxon>Tracheophyta</taxon>
        <taxon>Spermatophyta</taxon>
        <taxon>Magnoliopsida</taxon>
        <taxon>eudicotyledons</taxon>
        <taxon>Gunneridae</taxon>
        <taxon>Pentapetalae</taxon>
        <taxon>rosids</taxon>
        <taxon>fabids</taxon>
        <taxon>Malpighiales</taxon>
        <taxon>Passifloraceae</taxon>
        <taxon>Turnera</taxon>
    </lineage>
</organism>
<dbReference type="PANTHER" id="PTHR36898">
    <property type="entry name" value="OSJNBB0026I12.6 PROTEIN"/>
    <property type="match status" value="1"/>
</dbReference>
<dbReference type="CDD" id="cd16331">
    <property type="entry name" value="YjgA-like"/>
    <property type="match status" value="1"/>
</dbReference>
<dbReference type="PANTHER" id="PTHR36898:SF1">
    <property type="entry name" value="OS04G0250700 PROTEIN"/>
    <property type="match status" value="1"/>
</dbReference>
<dbReference type="InterPro" id="IPR023153">
    <property type="entry name" value="DarP_sf"/>
</dbReference>